<sequence length="271" mass="30640">MIIDSHTHIDNRSSLGIGIEERNPAEFDDFKQCIEEKKLVVLANAACPAEFDELSKIGGIFTSFGIHPWSTHEFCHYSDESNSADYKQIQGHIQREVNAMEAYYKKAHAVGEIGMDSVWCTCDLTLQRELFMQQLNLAEKLGKPVILHTKGQEREIGEILRHYSVKKLVHWYSCEQYLENFIVQDCYFTVGPNYTINNAVKNIISSVPLGRILVETDGISAVEWAVGRKTKAADIPAMLRGAIEAIAGSKNISADFAEKSIEENFYRFLEI</sequence>
<dbReference type="SUPFAM" id="SSF51556">
    <property type="entry name" value="Metallo-dependent hydrolases"/>
    <property type="match status" value="1"/>
</dbReference>
<dbReference type="PROSITE" id="PS01137">
    <property type="entry name" value="TATD_1"/>
    <property type="match status" value="1"/>
</dbReference>
<feature type="binding site" evidence="2">
    <location>
        <position position="8"/>
    </location>
    <ligand>
        <name>a divalent metal cation</name>
        <dbReference type="ChEBI" id="CHEBI:60240"/>
        <label>1</label>
    </ligand>
</feature>
<feature type="binding site" evidence="2">
    <location>
        <position position="170"/>
    </location>
    <ligand>
        <name>a divalent metal cation</name>
        <dbReference type="ChEBI" id="CHEBI:60240"/>
        <label>2</label>
    </ligand>
</feature>
<proteinExistence type="predicted"/>
<keyword evidence="1" id="KW-0378">Hydrolase</keyword>
<evidence type="ECO:0000313" key="3">
    <source>
        <dbReference type="EMBL" id="QHI71589.1"/>
    </source>
</evidence>
<keyword evidence="4" id="KW-1185">Reference proteome</keyword>
<gene>
    <name evidence="3" type="ORF">Ami3637_03610</name>
</gene>
<protein>
    <submittedName>
        <fullName evidence="3">Uncharacterized protein</fullName>
    </submittedName>
</protein>
<dbReference type="EMBL" id="CP047591">
    <property type="protein sequence ID" value="QHI71589.1"/>
    <property type="molecule type" value="Genomic_DNA"/>
</dbReference>
<keyword evidence="2" id="KW-0479">Metal-binding</keyword>
<evidence type="ECO:0000256" key="2">
    <source>
        <dbReference type="PIRSR" id="PIRSR005902-1"/>
    </source>
</evidence>
<dbReference type="PIRSF" id="PIRSF005902">
    <property type="entry name" value="DNase_TatD"/>
    <property type="match status" value="1"/>
</dbReference>
<dbReference type="RefSeq" id="WP_162361363.1">
    <property type="nucleotide sequence ID" value="NZ_CP047591.1"/>
</dbReference>
<dbReference type="PANTHER" id="PTHR46124">
    <property type="entry name" value="D-AMINOACYL-TRNA DEACYLASE"/>
    <property type="match status" value="1"/>
</dbReference>
<evidence type="ECO:0000256" key="1">
    <source>
        <dbReference type="ARBA" id="ARBA00022801"/>
    </source>
</evidence>
<dbReference type="InterPro" id="IPR018228">
    <property type="entry name" value="DNase_TatD-rel_CS"/>
</dbReference>
<dbReference type="Pfam" id="PF01026">
    <property type="entry name" value="TatD_DNase"/>
    <property type="match status" value="1"/>
</dbReference>
<dbReference type="PANTHER" id="PTHR46124:SF2">
    <property type="entry name" value="D-AMINOACYL-TRNA DEACYLASE"/>
    <property type="match status" value="1"/>
</dbReference>
<dbReference type="Proteomes" id="UP000463883">
    <property type="component" value="Chromosome"/>
</dbReference>
<dbReference type="InterPro" id="IPR001130">
    <property type="entry name" value="TatD-like"/>
</dbReference>
<accession>A0A6P1MA64</accession>
<feature type="binding site" evidence="2">
    <location>
        <position position="112"/>
    </location>
    <ligand>
        <name>a divalent metal cation</name>
        <dbReference type="ChEBI" id="CHEBI:60240"/>
        <label>1</label>
    </ligand>
</feature>
<dbReference type="Gene3D" id="3.20.20.140">
    <property type="entry name" value="Metal-dependent hydrolases"/>
    <property type="match status" value="1"/>
</dbReference>
<feature type="binding site" evidence="2">
    <location>
        <position position="6"/>
    </location>
    <ligand>
        <name>a divalent metal cation</name>
        <dbReference type="ChEBI" id="CHEBI:60240"/>
        <label>1</label>
    </ligand>
</feature>
<reference evidence="3 4" key="1">
    <citation type="submission" date="2020-01" db="EMBL/GenBank/DDBJ databases">
        <title>Genomic analysis of Aminipila sp. CBA3637.</title>
        <authorList>
            <person name="Kim Y.B."/>
            <person name="Roh S.W."/>
        </authorList>
    </citation>
    <scope>NUCLEOTIDE SEQUENCE [LARGE SCALE GENOMIC DNA]</scope>
    <source>
        <strain evidence="3 4">CBA3637</strain>
    </source>
</reference>
<dbReference type="GO" id="GO:0046872">
    <property type="term" value="F:metal ion binding"/>
    <property type="evidence" value="ECO:0007669"/>
    <property type="project" value="UniProtKB-KW"/>
</dbReference>
<dbReference type="KEGG" id="amic:Ami3637_03610"/>
<dbReference type="InterPro" id="IPR032466">
    <property type="entry name" value="Metal_Hydrolase"/>
</dbReference>
<feature type="binding site" evidence="2">
    <location>
        <position position="217"/>
    </location>
    <ligand>
        <name>a divalent metal cation</name>
        <dbReference type="ChEBI" id="CHEBI:60240"/>
        <label>1</label>
    </ligand>
</feature>
<name>A0A6P1MA64_9FIRM</name>
<dbReference type="AlphaFoldDB" id="A0A6P1MA64"/>
<organism evidence="3 4">
    <name type="scientific">Aminipila terrae</name>
    <dbReference type="NCBI Taxonomy" id="2697030"/>
    <lineage>
        <taxon>Bacteria</taxon>
        <taxon>Bacillati</taxon>
        <taxon>Bacillota</taxon>
        <taxon>Clostridia</taxon>
        <taxon>Peptostreptococcales</taxon>
        <taxon>Anaerovoracaceae</taxon>
        <taxon>Aminipila</taxon>
    </lineage>
</organism>
<evidence type="ECO:0000313" key="4">
    <source>
        <dbReference type="Proteomes" id="UP000463883"/>
    </source>
</evidence>
<dbReference type="GO" id="GO:0016788">
    <property type="term" value="F:hydrolase activity, acting on ester bonds"/>
    <property type="evidence" value="ECO:0007669"/>
    <property type="project" value="InterPro"/>
</dbReference>
<feature type="binding site" evidence="2">
    <location>
        <position position="148"/>
    </location>
    <ligand>
        <name>a divalent metal cation</name>
        <dbReference type="ChEBI" id="CHEBI:60240"/>
        <label>2</label>
    </ligand>
</feature>